<dbReference type="Proteomes" id="UP000324585">
    <property type="component" value="Unassembled WGS sequence"/>
</dbReference>
<comment type="caution">
    <text evidence="2">The sequence shown here is derived from an EMBL/GenBank/DDBJ whole genome shotgun (WGS) entry which is preliminary data.</text>
</comment>
<protein>
    <submittedName>
        <fullName evidence="2">Copine-8</fullName>
    </submittedName>
</protein>
<dbReference type="GO" id="GO:0005886">
    <property type="term" value="C:plasma membrane"/>
    <property type="evidence" value="ECO:0007669"/>
    <property type="project" value="TreeGrafter"/>
</dbReference>
<dbReference type="AlphaFoldDB" id="A0A5J4Z179"/>
<reference evidence="3" key="1">
    <citation type="journal article" date="2019" name="Nat. Commun.">
        <title>Expansion of phycobilisome linker gene families in mesophilic red algae.</title>
        <authorList>
            <person name="Lee J."/>
            <person name="Kim D."/>
            <person name="Bhattacharya D."/>
            <person name="Yoon H.S."/>
        </authorList>
    </citation>
    <scope>NUCLEOTIDE SEQUENCE [LARGE SCALE GENOMIC DNA]</scope>
    <source>
        <strain evidence="3">CCMP 1328</strain>
    </source>
</reference>
<dbReference type="InterPro" id="IPR045052">
    <property type="entry name" value="Copine"/>
</dbReference>
<keyword evidence="3" id="KW-1185">Reference proteome</keyword>
<dbReference type="EMBL" id="VRMN01000001">
    <property type="protein sequence ID" value="KAA8497649.1"/>
    <property type="molecule type" value="Genomic_DNA"/>
</dbReference>
<evidence type="ECO:0000313" key="2">
    <source>
        <dbReference type="EMBL" id="KAA8497649.1"/>
    </source>
</evidence>
<sequence>MLGKSQGVNKKNNVFQKFGTALGSRKALAWAIGDMDGRLSCAVSREYRATLEELKNARESGSELIEVSFACVNLPKMDLTSDSDPFAVVWLADGTQKEVELMRTETVWDDQDPFFVQALLLCEDKIKTATLRVCLYDRDDASERLEKHDYMGNAVFPVTELLSFSSLPEGLQLPLQGKKSNIDSASSNAPTVIIHCCRNMNIASFKQVVEFYFSIPANRSSGDRFFTLSRQQENGSWATVYRSEVVLAKNNQGGFFFQCAQVCAMALNNGNPDWKNRFELCNYQATGWHETRGTFVFTVRELEMLSTTQDIERVFLGSEEDEVKCSVLSGGILSDDKMSFTFDIMLR</sequence>
<dbReference type="SUPFAM" id="SSF49562">
    <property type="entry name" value="C2 domain (Calcium/lipid-binding domain, CaLB)"/>
    <property type="match status" value="1"/>
</dbReference>
<dbReference type="InterPro" id="IPR000008">
    <property type="entry name" value="C2_dom"/>
</dbReference>
<dbReference type="Pfam" id="PF00168">
    <property type="entry name" value="C2"/>
    <property type="match status" value="1"/>
</dbReference>
<dbReference type="GO" id="GO:0005544">
    <property type="term" value="F:calcium-dependent phospholipid binding"/>
    <property type="evidence" value="ECO:0007669"/>
    <property type="project" value="InterPro"/>
</dbReference>
<evidence type="ECO:0000313" key="3">
    <source>
        <dbReference type="Proteomes" id="UP000324585"/>
    </source>
</evidence>
<gene>
    <name evidence="2" type="ORF">FVE85_5234</name>
</gene>
<accession>A0A5J4Z179</accession>
<organism evidence="2 3">
    <name type="scientific">Porphyridium purpureum</name>
    <name type="common">Red alga</name>
    <name type="synonym">Porphyridium cruentum</name>
    <dbReference type="NCBI Taxonomy" id="35688"/>
    <lineage>
        <taxon>Eukaryota</taxon>
        <taxon>Rhodophyta</taxon>
        <taxon>Bangiophyceae</taxon>
        <taxon>Porphyridiales</taxon>
        <taxon>Porphyridiaceae</taxon>
        <taxon>Porphyridium</taxon>
    </lineage>
</organism>
<dbReference type="PANTHER" id="PTHR10857">
    <property type="entry name" value="COPINE"/>
    <property type="match status" value="1"/>
</dbReference>
<proteinExistence type="predicted"/>
<dbReference type="SMART" id="SM00239">
    <property type="entry name" value="C2"/>
    <property type="match status" value="1"/>
</dbReference>
<dbReference type="PANTHER" id="PTHR10857:SF106">
    <property type="entry name" value="C2 DOMAIN-CONTAINING PROTEIN"/>
    <property type="match status" value="1"/>
</dbReference>
<feature type="domain" description="C2" evidence="1">
    <location>
        <begin position="43"/>
        <end position="171"/>
    </location>
</feature>
<dbReference type="PROSITE" id="PS50004">
    <property type="entry name" value="C2"/>
    <property type="match status" value="1"/>
</dbReference>
<dbReference type="OrthoDB" id="5855668at2759"/>
<dbReference type="GO" id="GO:0071277">
    <property type="term" value="P:cellular response to calcium ion"/>
    <property type="evidence" value="ECO:0007669"/>
    <property type="project" value="TreeGrafter"/>
</dbReference>
<dbReference type="InterPro" id="IPR035892">
    <property type="entry name" value="C2_domain_sf"/>
</dbReference>
<name>A0A5J4Z179_PORPP</name>
<dbReference type="Gene3D" id="2.60.40.150">
    <property type="entry name" value="C2 domain"/>
    <property type="match status" value="1"/>
</dbReference>
<evidence type="ECO:0000259" key="1">
    <source>
        <dbReference type="PROSITE" id="PS50004"/>
    </source>
</evidence>